<reference evidence="1 2" key="1">
    <citation type="submission" date="2018-06" db="EMBL/GenBank/DDBJ databases">
        <title>Whole genome sequencing of Candida tropicalis (genome annotated by CSBL at Korea University).</title>
        <authorList>
            <person name="Ahn J."/>
        </authorList>
    </citation>
    <scope>NUCLEOTIDE SEQUENCE [LARGE SCALE GENOMIC DNA]</scope>
    <source>
        <strain evidence="1 2">ATCC 20962</strain>
    </source>
</reference>
<dbReference type="GO" id="GO:0140580">
    <property type="term" value="F:mitochondrion autophagosome adaptor activity"/>
    <property type="evidence" value="ECO:0007669"/>
    <property type="project" value="InterPro"/>
</dbReference>
<proteinExistence type="predicted"/>
<dbReference type="AlphaFoldDB" id="A0A367XQC6"/>
<keyword evidence="2" id="KW-1185">Reference proteome</keyword>
<dbReference type="GO" id="GO:0000423">
    <property type="term" value="P:mitophagy"/>
    <property type="evidence" value="ECO:0007669"/>
    <property type="project" value="InterPro"/>
</dbReference>
<evidence type="ECO:0000313" key="2">
    <source>
        <dbReference type="Proteomes" id="UP000253472"/>
    </source>
</evidence>
<dbReference type="PANTHER" id="PTHR38699:SF1">
    <property type="entry name" value="MITOPHAGY RECEPTOR ATG43"/>
    <property type="match status" value="1"/>
</dbReference>
<dbReference type="Proteomes" id="UP000253472">
    <property type="component" value="Unassembled WGS sequence"/>
</dbReference>
<accession>A0A367XQC6</accession>
<organism evidence="1 2">
    <name type="scientific">Candida viswanathii</name>
    <dbReference type="NCBI Taxonomy" id="5486"/>
    <lineage>
        <taxon>Eukaryota</taxon>
        <taxon>Fungi</taxon>
        <taxon>Dikarya</taxon>
        <taxon>Ascomycota</taxon>
        <taxon>Saccharomycotina</taxon>
        <taxon>Pichiomycetes</taxon>
        <taxon>Debaryomycetaceae</taxon>
        <taxon>Candida/Lodderomyces clade</taxon>
        <taxon>Candida</taxon>
    </lineage>
</organism>
<dbReference type="OrthoDB" id="2430343at2759"/>
<name>A0A367XQC6_9ASCO</name>
<dbReference type="InterPro" id="IPR013898">
    <property type="entry name" value="Atg43"/>
</dbReference>
<comment type="caution">
    <text evidence="1">The sequence shown here is derived from an EMBL/GenBank/DDBJ whole genome shotgun (WGS) entry which is preliminary data.</text>
</comment>
<dbReference type="EMBL" id="QLNQ01000029">
    <property type="protein sequence ID" value="RCK55619.1"/>
    <property type="molecule type" value="Genomic_DNA"/>
</dbReference>
<gene>
    <name evidence="1" type="ORF">Cantr_05910</name>
</gene>
<dbReference type="PANTHER" id="PTHR38699">
    <property type="entry name" value="CHROMOSOME 1, WHOLE GENOME SHOTGUN SEQUENCE"/>
    <property type="match status" value="1"/>
</dbReference>
<dbReference type="STRING" id="5486.A0A367XQC6"/>
<protein>
    <submittedName>
        <fullName evidence="1">Uncharacterized protein</fullName>
    </submittedName>
</protein>
<sequence length="146" mass="16781">MAAQGLPIPDLRFEQSFMRQLNKYAGNTPQDNQPEKFSFLRKRHNELASLTDEDLKLLNEELDEEEQEELLKPLNPITPSVVIYAILKDQILMPLLQGFLWTGILISVRPFLKIVVRNGQHAGHWVSNMLGLNQLTKYGGRRPKFA</sequence>
<evidence type="ECO:0000313" key="1">
    <source>
        <dbReference type="EMBL" id="RCK55619.1"/>
    </source>
</evidence>